<feature type="transmembrane region" description="Helical" evidence="9">
    <location>
        <begin position="320"/>
        <end position="341"/>
    </location>
</feature>
<reference evidence="11" key="1">
    <citation type="submission" date="2021-04" db="EMBL/GenBank/DDBJ databases">
        <title>Pseudonocardia sp. nov., isolated from sandy soil of mangrove forest.</title>
        <authorList>
            <person name="Zan Z."/>
            <person name="Huang R."/>
            <person name="Liu W."/>
        </authorList>
    </citation>
    <scope>NUCLEOTIDE SEQUENCE</scope>
    <source>
        <strain evidence="11">S2-4</strain>
    </source>
</reference>
<feature type="compositionally biased region" description="Basic and acidic residues" evidence="8">
    <location>
        <begin position="456"/>
        <end position="467"/>
    </location>
</feature>
<dbReference type="Gene3D" id="1.20.1720.10">
    <property type="entry name" value="Multidrug resistance protein D"/>
    <property type="match status" value="1"/>
</dbReference>
<feature type="transmembrane region" description="Helical" evidence="9">
    <location>
        <begin position="347"/>
        <end position="366"/>
    </location>
</feature>
<keyword evidence="3" id="KW-0813">Transport</keyword>
<evidence type="ECO:0000256" key="8">
    <source>
        <dbReference type="SAM" id="MobiDB-lite"/>
    </source>
</evidence>
<dbReference type="InterPro" id="IPR036259">
    <property type="entry name" value="MFS_trans_sf"/>
</dbReference>
<protein>
    <submittedName>
        <fullName evidence="11">Bcr/CflA family efflux MFS transporter</fullName>
    </submittedName>
</protein>
<organism evidence="11 12">
    <name type="scientific">Pseudonocardia humida</name>
    <dbReference type="NCBI Taxonomy" id="2800819"/>
    <lineage>
        <taxon>Bacteria</taxon>
        <taxon>Bacillati</taxon>
        <taxon>Actinomycetota</taxon>
        <taxon>Actinomycetes</taxon>
        <taxon>Pseudonocardiales</taxon>
        <taxon>Pseudonocardiaceae</taxon>
        <taxon>Pseudonocardia</taxon>
    </lineage>
</organism>
<keyword evidence="5 9" id="KW-0812">Transmembrane</keyword>
<evidence type="ECO:0000256" key="5">
    <source>
        <dbReference type="ARBA" id="ARBA00022692"/>
    </source>
</evidence>
<dbReference type="PROSITE" id="PS50850">
    <property type="entry name" value="MFS"/>
    <property type="match status" value="1"/>
</dbReference>
<dbReference type="InterPro" id="IPR004812">
    <property type="entry name" value="Efflux_drug-R_Bcr/CmlA"/>
</dbReference>
<feature type="transmembrane region" description="Helical" evidence="9">
    <location>
        <begin position="78"/>
        <end position="96"/>
    </location>
</feature>
<dbReference type="Pfam" id="PF07690">
    <property type="entry name" value="MFS_1"/>
    <property type="match status" value="1"/>
</dbReference>
<feature type="transmembrane region" description="Helical" evidence="9">
    <location>
        <begin position="108"/>
        <end position="130"/>
    </location>
</feature>
<evidence type="ECO:0000256" key="2">
    <source>
        <dbReference type="ARBA" id="ARBA00006236"/>
    </source>
</evidence>
<evidence type="ECO:0000256" key="4">
    <source>
        <dbReference type="ARBA" id="ARBA00022475"/>
    </source>
</evidence>
<evidence type="ECO:0000256" key="6">
    <source>
        <dbReference type="ARBA" id="ARBA00022989"/>
    </source>
</evidence>
<evidence type="ECO:0000256" key="7">
    <source>
        <dbReference type="ARBA" id="ARBA00023136"/>
    </source>
</evidence>
<name>A0ABT0ZXC7_9PSEU</name>
<feature type="transmembrane region" description="Helical" evidence="9">
    <location>
        <begin position="142"/>
        <end position="160"/>
    </location>
</feature>
<sequence length="516" mass="53424">MSLDFYLPGLPAVAAGLQTPLPVAQLSLSACMIGLGVGQLVTGPLTDRYGRRRLLIAGVAMFMLTSGLSAVAPTIEVLLVLRLLGGLGGGAGVVIARSMARDLYSGPALAGVYSQLMLVTASAAVAGPVLAGQALRFTTWRGVFVLLAVIGFVLLVIALAQGETLPPHRRSAVTGGEVLRTLGGLLRDRSFLVPTSALGFGISAMFTYMAMASFVFQQSYGLSPQAFSVLSAGNATGVVVLSLLSAALAPRVGPLRLLATGAGLACVAAGLLVAGVMLSDSVVIVLGPLFILVSCTGLIAPNATALALQHQGHRAGSASALVGLSYYGFAALIPPVASALAGVSPQVLGMTTLATTTVTVLICVVARSDARRRRADEPVPSEPDTLVAPREPDSAPAHRTGGSPADRPAVGPWDTRLPSHPPVTETGPAAASRPPVAASPWEEDADPPARPTQWRHPLDPRRVEARLGRPPTNAPSSEPDLDVEQRWLWIAERARRARLALEETDRLSAVDTNPGR</sequence>
<accession>A0ABT0ZXC7</accession>
<feature type="transmembrane region" description="Helical" evidence="9">
    <location>
        <begin position="191"/>
        <end position="214"/>
    </location>
</feature>
<dbReference type="NCBIfam" id="TIGR00710">
    <property type="entry name" value="efflux_Bcr_CflA"/>
    <property type="match status" value="1"/>
</dbReference>
<dbReference type="PANTHER" id="PTHR43124">
    <property type="entry name" value="PURINE EFFLUX PUMP PBUE"/>
    <property type="match status" value="1"/>
</dbReference>
<dbReference type="InterPro" id="IPR011701">
    <property type="entry name" value="MFS"/>
</dbReference>
<keyword evidence="7 9" id="KW-0472">Membrane</keyword>
<feature type="transmembrane region" description="Helical" evidence="9">
    <location>
        <begin position="226"/>
        <end position="248"/>
    </location>
</feature>
<comment type="similarity">
    <text evidence="2">Belongs to the major facilitator superfamily. Bcr/CmlA family.</text>
</comment>
<dbReference type="Proteomes" id="UP001165283">
    <property type="component" value="Unassembled WGS sequence"/>
</dbReference>
<gene>
    <name evidence="11" type="ORF">KDL28_09685</name>
</gene>
<evidence type="ECO:0000313" key="11">
    <source>
        <dbReference type="EMBL" id="MCO1655325.1"/>
    </source>
</evidence>
<feature type="domain" description="Major facilitator superfamily (MFS) profile" evidence="10">
    <location>
        <begin position="1"/>
        <end position="371"/>
    </location>
</feature>
<dbReference type="InterPro" id="IPR050189">
    <property type="entry name" value="MFS_Efflux_Transporters"/>
</dbReference>
<feature type="compositionally biased region" description="Low complexity" evidence="8">
    <location>
        <begin position="428"/>
        <end position="440"/>
    </location>
</feature>
<comment type="caution">
    <text evidence="11">The sequence shown here is derived from an EMBL/GenBank/DDBJ whole genome shotgun (WGS) entry which is preliminary data.</text>
</comment>
<dbReference type="CDD" id="cd17320">
    <property type="entry name" value="MFS_MdfA_MDR_like"/>
    <property type="match status" value="1"/>
</dbReference>
<evidence type="ECO:0000259" key="10">
    <source>
        <dbReference type="PROSITE" id="PS50850"/>
    </source>
</evidence>
<evidence type="ECO:0000256" key="3">
    <source>
        <dbReference type="ARBA" id="ARBA00022448"/>
    </source>
</evidence>
<proteinExistence type="inferred from homology"/>
<keyword evidence="12" id="KW-1185">Reference proteome</keyword>
<keyword evidence="6 9" id="KW-1133">Transmembrane helix</keyword>
<keyword evidence="4" id="KW-1003">Cell membrane</keyword>
<feature type="transmembrane region" description="Helical" evidence="9">
    <location>
        <begin position="284"/>
        <end position="308"/>
    </location>
</feature>
<evidence type="ECO:0000313" key="12">
    <source>
        <dbReference type="Proteomes" id="UP001165283"/>
    </source>
</evidence>
<dbReference type="InterPro" id="IPR020846">
    <property type="entry name" value="MFS_dom"/>
</dbReference>
<feature type="region of interest" description="Disordered" evidence="8">
    <location>
        <begin position="372"/>
        <end position="480"/>
    </location>
</feature>
<feature type="transmembrane region" description="Helical" evidence="9">
    <location>
        <begin position="255"/>
        <end position="278"/>
    </location>
</feature>
<evidence type="ECO:0000256" key="9">
    <source>
        <dbReference type="SAM" id="Phobius"/>
    </source>
</evidence>
<comment type="subcellular location">
    <subcellularLocation>
        <location evidence="1">Cell membrane</location>
        <topology evidence="1">Multi-pass membrane protein</topology>
    </subcellularLocation>
</comment>
<dbReference type="SUPFAM" id="SSF103473">
    <property type="entry name" value="MFS general substrate transporter"/>
    <property type="match status" value="1"/>
</dbReference>
<evidence type="ECO:0000256" key="1">
    <source>
        <dbReference type="ARBA" id="ARBA00004651"/>
    </source>
</evidence>
<feature type="transmembrane region" description="Helical" evidence="9">
    <location>
        <begin position="20"/>
        <end position="42"/>
    </location>
</feature>
<feature type="transmembrane region" description="Helical" evidence="9">
    <location>
        <begin position="54"/>
        <end position="72"/>
    </location>
</feature>
<dbReference type="EMBL" id="JAGSOV010000020">
    <property type="protein sequence ID" value="MCO1655325.1"/>
    <property type="molecule type" value="Genomic_DNA"/>
</dbReference>
<dbReference type="PANTHER" id="PTHR43124:SF3">
    <property type="entry name" value="CHLORAMPHENICOL EFFLUX PUMP RV0191"/>
    <property type="match status" value="1"/>
</dbReference>